<dbReference type="AlphaFoldDB" id="A0A1K0IEX0"/>
<sequence>MKDLDLFFAAFGVLVILAVLMFVGVPLYQQLTASINAVMQTVNHAGEDRAGRVR</sequence>
<name>A0A1K0IEX0_CUPNE</name>
<keyword evidence="1" id="KW-1133">Transmembrane helix</keyword>
<dbReference type="EMBL" id="FMSH01000166">
    <property type="protein sequence ID" value="SCU75741.1"/>
    <property type="molecule type" value="Genomic_DNA"/>
</dbReference>
<evidence type="ECO:0000313" key="2">
    <source>
        <dbReference type="EMBL" id="SCU75741.1"/>
    </source>
</evidence>
<gene>
    <name evidence="2" type="ORF">CNECB9_2480040</name>
</gene>
<evidence type="ECO:0000256" key="1">
    <source>
        <dbReference type="SAM" id="Phobius"/>
    </source>
</evidence>
<protein>
    <submittedName>
        <fullName evidence="2">Uncharacterized protein</fullName>
    </submittedName>
</protein>
<keyword evidence="1" id="KW-0472">Membrane</keyword>
<reference evidence="2" key="1">
    <citation type="submission" date="2016-09" db="EMBL/GenBank/DDBJ databases">
        <authorList>
            <person name="Capua I."/>
            <person name="De Benedictis P."/>
            <person name="Joannis T."/>
            <person name="Lombin L.H."/>
            <person name="Cattoli G."/>
        </authorList>
    </citation>
    <scope>NUCLEOTIDE SEQUENCE</scope>
    <source>
        <strain evidence="2">B9</strain>
    </source>
</reference>
<keyword evidence="1" id="KW-0812">Transmembrane</keyword>
<organism evidence="2">
    <name type="scientific">Cupriavidus necator</name>
    <name type="common">Alcaligenes eutrophus</name>
    <name type="synonym">Ralstonia eutropha</name>
    <dbReference type="NCBI Taxonomy" id="106590"/>
    <lineage>
        <taxon>Bacteria</taxon>
        <taxon>Pseudomonadati</taxon>
        <taxon>Pseudomonadota</taxon>
        <taxon>Betaproteobacteria</taxon>
        <taxon>Burkholderiales</taxon>
        <taxon>Burkholderiaceae</taxon>
        <taxon>Cupriavidus</taxon>
    </lineage>
</organism>
<accession>A0A1K0IEX0</accession>
<feature type="transmembrane region" description="Helical" evidence="1">
    <location>
        <begin position="6"/>
        <end position="28"/>
    </location>
</feature>
<dbReference type="RefSeq" id="WP_340524560.1">
    <property type="nucleotide sequence ID" value="NZ_FMSH01000166.1"/>
</dbReference>
<proteinExistence type="predicted"/>